<dbReference type="Pfam" id="PF00230">
    <property type="entry name" value="MIP"/>
    <property type="match status" value="1"/>
</dbReference>
<dbReference type="InterPro" id="IPR023271">
    <property type="entry name" value="Aquaporin-like"/>
</dbReference>
<proteinExistence type="inferred from homology"/>
<feature type="compositionally biased region" description="Basic and acidic residues" evidence="11">
    <location>
        <begin position="230"/>
        <end position="243"/>
    </location>
</feature>
<comment type="subcellular location">
    <subcellularLocation>
        <location evidence="1">Membrane</location>
        <topology evidence="1">Multi-pass membrane protein</topology>
    </subcellularLocation>
</comment>
<evidence type="ECO:0000256" key="8">
    <source>
        <dbReference type="ARBA" id="ARBA00034651"/>
    </source>
</evidence>
<evidence type="ECO:0000256" key="12">
    <source>
        <dbReference type="SAM" id="Phobius"/>
    </source>
</evidence>
<organism evidence="13 14">
    <name type="scientific">Staurois parvus</name>
    <dbReference type="NCBI Taxonomy" id="386267"/>
    <lineage>
        <taxon>Eukaryota</taxon>
        <taxon>Metazoa</taxon>
        <taxon>Chordata</taxon>
        <taxon>Craniata</taxon>
        <taxon>Vertebrata</taxon>
        <taxon>Euteleostomi</taxon>
        <taxon>Amphibia</taxon>
        <taxon>Batrachia</taxon>
        <taxon>Anura</taxon>
        <taxon>Neobatrachia</taxon>
        <taxon>Ranoidea</taxon>
        <taxon>Ranidae</taxon>
        <taxon>Staurois</taxon>
    </lineage>
</organism>
<dbReference type="SUPFAM" id="SSF81338">
    <property type="entry name" value="Aquaporin-like"/>
    <property type="match status" value="1"/>
</dbReference>
<dbReference type="PRINTS" id="PR00783">
    <property type="entry name" value="MINTRINSICP"/>
</dbReference>
<protein>
    <submittedName>
        <fullName evidence="13">Uncharacterized protein</fullName>
    </submittedName>
</protein>
<keyword evidence="4 10" id="KW-0812">Transmembrane</keyword>
<feature type="transmembrane region" description="Helical" evidence="12">
    <location>
        <begin position="120"/>
        <end position="137"/>
    </location>
</feature>
<evidence type="ECO:0000313" key="13">
    <source>
        <dbReference type="EMBL" id="CAI9544092.1"/>
    </source>
</evidence>
<dbReference type="Proteomes" id="UP001162483">
    <property type="component" value="Unassembled WGS sequence"/>
</dbReference>
<accession>A0ABN9B924</accession>
<evidence type="ECO:0000256" key="2">
    <source>
        <dbReference type="ARBA" id="ARBA00006175"/>
    </source>
</evidence>
<dbReference type="InterPro" id="IPR000425">
    <property type="entry name" value="MIP"/>
</dbReference>
<dbReference type="PROSITE" id="PS00221">
    <property type="entry name" value="MIP"/>
    <property type="match status" value="1"/>
</dbReference>
<gene>
    <name evidence="13" type="ORF">SPARVUS_LOCUS2411976</name>
</gene>
<comment type="similarity">
    <text evidence="2 10">Belongs to the MIP/aquaporin (TC 1.A.8) family.</text>
</comment>
<comment type="caution">
    <text evidence="13">The sequence shown here is derived from an EMBL/GenBank/DDBJ whole genome shotgun (WGS) entry which is preliminary data.</text>
</comment>
<feature type="transmembrane region" description="Helical" evidence="12">
    <location>
        <begin position="56"/>
        <end position="79"/>
    </location>
</feature>
<dbReference type="PANTHER" id="PTHR43829:SF30">
    <property type="entry name" value="AQUAPORIN 10"/>
    <property type="match status" value="1"/>
</dbReference>
<feature type="transmembrane region" description="Helical" evidence="12">
    <location>
        <begin position="197"/>
        <end position="219"/>
    </location>
</feature>
<keyword evidence="3 10" id="KW-0813">Transport</keyword>
<feature type="region of interest" description="Disordered" evidence="11">
    <location>
        <begin position="230"/>
        <end position="251"/>
    </location>
</feature>
<reference evidence="13" key="1">
    <citation type="submission" date="2023-05" db="EMBL/GenBank/DDBJ databases">
        <authorList>
            <person name="Stuckert A."/>
        </authorList>
    </citation>
    <scope>NUCLEOTIDE SEQUENCE</scope>
</reference>
<dbReference type="InterPro" id="IPR050363">
    <property type="entry name" value="MIP/Aquaporin"/>
</dbReference>
<feature type="transmembrane region" description="Helical" evidence="12">
    <location>
        <begin position="149"/>
        <end position="169"/>
    </location>
</feature>
<keyword evidence="5 12" id="KW-1133">Transmembrane helix</keyword>
<dbReference type="EMBL" id="CATNWA010002916">
    <property type="protein sequence ID" value="CAI9544092.1"/>
    <property type="molecule type" value="Genomic_DNA"/>
</dbReference>
<feature type="transmembrane region" description="Helical" evidence="12">
    <location>
        <begin position="12"/>
        <end position="35"/>
    </location>
</feature>
<evidence type="ECO:0000256" key="11">
    <source>
        <dbReference type="SAM" id="MobiDB-lite"/>
    </source>
</evidence>
<evidence type="ECO:0000256" key="9">
    <source>
        <dbReference type="ARBA" id="ARBA00049405"/>
    </source>
</evidence>
<keyword evidence="14" id="KW-1185">Reference proteome</keyword>
<sequence length="251" mass="26883">MELSGLAKGQFLSVNMAFGFAVTAGAYICAGVSGAHLNPAVSLSMYLLQRMTCRMMLVYFLAQFVGCFTGAALVFALYFDALHVYSGGNWTVSGTQATAGIFASYPSEHLSAFNGLSDQVIATAALMVCILAVIDDANNAAPRGLQPFVIGLVVLLVGLSMGFNCGYPINPARDLAPRIFTAMAGWGLEVFRAGGHWWWVPVLGPMIGGVVGTMIYELMIGIHHPALHKDKPEEDGEENHTRQYELVQSNA</sequence>
<dbReference type="CDD" id="cd00333">
    <property type="entry name" value="MIP"/>
    <property type="match status" value="1"/>
</dbReference>
<dbReference type="PANTHER" id="PTHR43829">
    <property type="entry name" value="AQUAPORIN OR AQUAGLYCEROPORIN RELATED"/>
    <property type="match status" value="1"/>
</dbReference>
<dbReference type="NCBIfam" id="TIGR00861">
    <property type="entry name" value="MIP"/>
    <property type="match status" value="1"/>
</dbReference>
<evidence type="ECO:0000256" key="6">
    <source>
        <dbReference type="ARBA" id="ARBA00023136"/>
    </source>
</evidence>
<comment type="catalytic activity">
    <reaction evidence="8">
        <text>H2O(in) = H2O(out)</text>
        <dbReference type="Rhea" id="RHEA:29667"/>
        <dbReference type="ChEBI" id="CHEBI:15377"/>
    </reaction>
</comment>
<dbReference type="PRINTS" id="PR02019">
    <property type="entry name" value="AQUAPORIN7"/>
</dbReference>
<evidence type="ECO:0000256" key="10">
    <source>
        <dbReference type="RuleBase" id="RU000477"/>
    </source>
</evidence>
<evidence type="ECO:0000313" key="14">
    <source>
        <dbReference type="Proteomes" id="UP001162483"/>
    </source>
</evidence>
<dbReference type="InterPro" id="IPR022357">
    <property type="entry name" value="MIP_CS"/>
</dbReference>
<comment type="catalytic activity">
    <reaction evidence="9">
        <text>glycerol(in) = glycerol(out)</text>
        <dbReference type="Rhea" id="RHEA:29675"/>
        <dbReference type="ChEBI" id="CHEBI:17754"/>
    </reaction>
</comment>
<keyword evidence="6 12" id="KW-0472">Membrane</keyword>
<evidence type="ECO:0000256" key="3">
    <source>
        <dbReference type="ARBA" id="ARBA00022448"/>
    </source>
</evidence>
<evidence type="ECO:0000256" key="1">
    <source>
        <dbReference type="ARBA" id="ARBA00004141"/>
    </source>
</evidence>
<evidence type="ECO:0000256" key="4">
    <source>
        <dbReference type="ARBA" id="ARBA00022692"/>
    </source>
</evidence>
<name>A0ABN9B924_9NEOB</name>
<dbReference type="Gene3D" id="1.20.1080.10">
    <property type="entry name" value="Glycerol uptake facilitator protein"/>
    <property type="match status" value="1"/>
</dbReference>
<evidence type="ECO:0000256" key="5">
    <source>
        <dbReference type="ARBA" id="ARBA00022989"/>
    </source>
</evidence>
<comment type="catalytic activity">
    <reaction evidence="7">
        <text>urea(in) = urea(out)</text>
        <dbReference type="Rhea" id="RHEA:32799"/>
        <dbReference type="ChEBI" id="CHEBI:16199"/>
    </reaction>
</comment>
<evidence type="ECO:0000256" key="7">
    <source>
        <dbReference type="ARBA" id="ARBA00033993"/>
    </source>
</evidence>